<dbReference type="InterPro" id="IPR008630">
    <property type="entry name" value="Glyco_trans_34"/>
</dbReference>
<keyword evidence="4" id="KW-0812">Transmembrane</keyword>
<evidence type="ECO:0000313" key="5">
    <source>
        <dbReference type="EMBL" id="KAG7196035.1"/>
    </source>
</evidence>
<dbReference type="Gene3D" id="3.90.550.10">
    <property type="entry name" value="Spore Coat Polysaccharide Biosynthesis Protein SpsA, Chain A"/>
    <property type="match status" value="1"/>
</dbReference>
<proteinExistence type="inferred from homology"/>
<organism evidence="5 6">
    <name type="scientific">Scheffersomyces spartinae</name>
    <dbReference type="NCBI Taxonomy" id="45513"/>
    <lineage>
        <taxon>Eukaryota</taxon>
        <taxon>Fungi</taxon>
        <taxon>Dikarya</taxon>
        <taxon>Ascomycota</taxon>
        <taxon>Saccharomycotina</taxon>
        <taxon>Pichiomycetes</taxon>
        <taxon>Debaryomycetaceae</taxon>
        <taxon>Scheffersomyces</taxon>
    </lineage>
</organism>
<comment type="caution">
    <text evidence="5">The sequence shown here is derived from an EMBL/GenBank/DDBJ whole genome shotgun (WGS) entry which is preliminary data.</text>
</comment>
<keyword evidence="2" id="KW-0328">Glycosyltransferase</keyword>
<evidence type="ECO:0000256" key="2">
    <source>
        <dbReference type="ARBA" id="ARBA00022676"/>
    </source>
</evidence>
<keyword evidence="4" id="KW-1133">Transmembrane helix</keyword>
<evidence type="ECO:0000256" key="1">
    <source>
        <dbReference type="ARBA" id="ARBA00005664"/>
    </source>
</evidence>
<dbReference type="OrthoDB" id="205108at2759"/>
<accession>A0A9P8AK26</accession>
<keyword evidence="3" id="KW-0808">Transferase</keyword>
<comment type="similarity">
    <text evidence="1">Belongs to the glycosyltransferase 34 family.</text>
</comment>
<evidence type="ECO:0000256" key="3">
    <source>
        <dbReference type="ARBA" id="ARBA00022679"/>
    </source>
</evidence>
<evidence type="ECO:0000313" key="6">
    <source>
        <dbReference type="Proteomes" id="UP000790833"/>
    </source>
</evidence>
<name>A0A9P8AK26_9ASCO</name>
<keyword evidence="4" id="KW-0472">Membrane</keyword>
<dbReference type="PANTHER" id="PTHR31306">
    <property type="entry name" value="ALPHA-1,6-MANNOSYLTRANSFERASE MNN11-RELATED"/>
    <property type="match status" value="1"/>
</dbReference>
<dbReference type="InterPro" id="IPR029044">
    <property type="entry name" value="Nucleotide-diphossugar_trans"/>
</dbReference>
<dbReference type="PANTHER" id="PTHR31306:SF10">
    <property type="entry name" value="ALPHA-1,6-MANNOSYLTRANSFERASE MNN11-RELATED"/>
    <property type="match status" value="1"/>
</dbReference>
<keyword evidence="6" id="KW-1185">Reference proteome</keyword>
<reference evidence="5" key="1">
    <citation type="submission" date="2021-03" db="EMBL/GenBank/DDBJ databases">
        <authorList>
            <person name="Palmer J.M."/>
        </authorList>
    </citation>
    <scope>NUCLEOTIDE SEQUENCE</scope>
    <source>
        <strain evidence="5">ARV_011</strain>
    </source>
</reference>
<feature type="transmembrane region" description="Helical" evidence="4">
    <location>
        <begin position="36"/>
        <end position="63"/>
    </location>
</feature>
<evidence type="ECO:0000256" key="4">
    <source>
        <dbReference type="SAM" id="Phobius"/>
    </source>
</evidence>
<dbReference type="AlphaFoldDB" id="A0A9P8AK26"/>
<dbReference type="Proteomes" id="UP000790833">
    <property type="component" value="Unassembled WGS sequence"/>
</dbReference>
<dbReference type="GO" id="GO:0000136">
    <property type="term" value="C:mannan polymerase complex"/>
    <property type="evidence" value="ECO:0007669"/>
    <property type="project" value="TreeGrafter"/>
</dbReference>
<dbReference type="EMBL" id="JAHMUF010000001">
    <property type="protein sequence ID" value="KAG7196035.1"/>
    <property type="molecule type" value="Genomic_DNA"/>
</dbReference>
<sequence length="440" mass="50393">MFGPGSLKPKYGSKKGGVLPYFSGHARLHFHSRKNLAILITAAIVLVYFFNPLGALGITFSIFSRRNVPVYPRGHPLTSTEIIEVDTKYIYPPIEHAQLLRELTMKELVKEHKYRDADFPDIERYEIYSLNKDDDPDPIKQRLKEDEENQLLELVKAKNYFKNQDKIVYKGKGGSYPEVVIVTTINFDKYSMEALARIVQNRVDYAHAHGYGIYVRWSQEFLPALNSFSYMQIEEKEKWTRLFATRAAMFAFPKAKWFWYLDEDALILDSSVDILNSVLQPSTLNSLLLREQPIIPPSGIIKTYKNTKADAIKLILVQSPSKVETTAFMVKNDDVGKSLLQGWCDKLFVSYSNFPFGPDSAITHILQWHPFFLSKTGIVPTNLFASIHPETEVPPPTDGSRTDFTLYHEGDFVASWWGCKKVECEKIMNKYYAKIASSKA</sequence>
<dbReference type="Pfam" id="PF05637">
    <property type="entry name" value="Glyco_transf_34"/>
    <property type="match status" value="1"/>
</dbReference>
<dbReference type="GO" id="GO:0000009">
    <property type="term" value="F:alpha-1,6-mannosyltransferase activity"/>
    <property type="evidence" value="ECO:0007669"/>
    <property type="project" value="TreeGrafter"/>
</dbReference>
<gene>
    <name evidence="5" type="ORF">KQ657_000043</name>
</gene>
<dbReference type="RefSeq" id="XP_043051580.1">
    <property type="nucleotide sequence ID" value="XM_043190903.1"/>
</dbReference>
<dbReference type="GeneID" id="66113417"/>
<dbReference type="GO" id="GO:0006487">
    <property type="term" value="P:protein N-linked glycosylation"/>
    <property type="evidence" value="ECO:0007669"/>
    <property type="project" value="TreeGrafter"/>
</dbReference>
<protein>
    <submittedName>
        <fullName evidence="5">Uncharacterized protein</fullName>
    </submittedName>
</protein>